<evidence type="ECO:0000313" key="10">
    <source>
        <dbReference type="EMBL" id="KAK5614095.1"/>
    </source>
</evidence>
<dbReference type="InterPro" id="IPR000276">
    <property type="entry name" value="GPCR_Rhodpsn"/>
</dbReference>
<dbReference type="GO" id="GO:0009897">
    <property type="term" value="C:external side of plasma membrane"/>
    <property type="evidence" value="ECO:0007669"/>
    <property type="project" value="TreeGrafter"/>
</dbReference>
<dbReference type="PANTHER" id="PTHR10489:SF594">
    <property type="entry name" value="C-X-C CHEMOKINE RECEPTOR TYPE 4"/>
    <property type="match status" value="1"/>
</dbReference>
<dbReference type="GO" id="GO:0007204">
    <property type="term" value="P:positive regulation of cytosolic calcium ion concentration"/>
    <property type="evidence" value="ECO:0007669"/>
    <property type="project" value="TreeGrafter"/>
</dbReference>
<dbReference type="InterPro" id="IPR050119">
    <property type="entry name" value="CCR1-9-like"/>
</dbReference>
<proteinExistence type="predicted"/>
<dbReference type="GO" id="GO:0007420">
    <property type="term" value="P:brain development"/>
    <property type="evidence" value="ECO:0007669"/>
    <property type="project" value="TreeGrafter"/>
</dbReference>
<dbReference type="SUPFAM" id="SSF81321">
    <property type="entry name" value="Family A G protein-coupled receptor-like"/>
    <property type="match status" value="1"/>
</dbReference>
<comment type="subcellular location">
    <subcellularLocation>
        <location evidence="1">Membrane</location>
    </subcellularLocation>
</comment>
<feature type="transmembrane region" description="Helical" evidence="9">
    <location>
        <begin position="44"/>
        <end position="65"/>
    </location>
</feature>
<evidence type="ECO:0000256" key="1">
    <source>
        <dbReference type="ARBA" id="ARBA00004370"/>
    </source>
</evidence>
<gene>
    <name evidence="10" type="ORF">CRENBAI_010693</name>
</gene>
<comment type="caution">
    <text evidence="10">The sequence shown here is derived from an EMBL/GenBank/DDBJ whole genome shotgun (WGS) entry which is preliminary data.</text>
</comment>
<keyword evidence="7" id="KW-0807">Transducer</keyword>
<dbReference type="GO" id="GO:0019957">
    <property type="term" value="F:C-C chemokine binding"/>
    <property type="evidence" value="ECO:0007669"/>
    <property type="project" value="TreeGrafter"/>
</dbReference>
<dbReference type="Proteomes" id="UP001311232">
    <property type="component" value="Unassembled WGS sequence"/>
</dbReference>
<evidence type="ECO:0000313" key="11">
    <source>
        <dbReference type="Proteomes" id="UP001311232"/>
    </source>
</evidence>
<dbReference type="GO" id="GO:0060326">
    <property type="term" value="P:cell chemotaxis"/>
    <property type="evidence" value="ECO:0007669"/>
    <property type="project" value="TreeGrafter"/>
</dbReference>
<protein>
    <recommendedName>
        <fullName evidence="12">G-protein coupled receptors family 1 profile domain-containing protein</fullName>
    </recommendedName>
</protein>
<feature type="compositionally biased region" description="Low complexity" evidence="8">
    <location>
        <begin position="15"/>
        <end position="24"/>
    </location>
</feature>
<dbReference type="PRINTS" id="PR00237">
    <property type="entry name" value="GPCRRHODOPSN"/>
</dbReference>
<dbReference type="PANTHER" id="PTHR10489">
    <property type="entry name" value="CELL ADHESION MOLECULE"/>
    <property type="match status" value="1"/>
</dbReference>
<keyword evidence="2 9" id="KW-0812">Transmembrane</keyword>
<dbReference type="GO" id="GO:0006955">
    <property type="term" value="P:immune response"/>
    <property type="evidence" value="ECO:0007669"/>
    <property type="project" value="TreeGrafter"/>
</dbReference>
<dbReference type="EMBL" id="JAHHUM010001174">
    <property type="protein sequence ID" value="KAK5614095.1"/>
    <property type="molecule type" value="Genomic_DNA"/>
</dbReference>
<keyword evidence="11" id="KW-1185">Reference proteome</keyword>
<dbReference type="GO" id="GO:0022008">
    <property type="term" value="P:neurogenesis"/>
    <property type="evidence" value="ECO:0007669"/>
    <property type="project" value="TreeGrafter"/>
</dbReference>
<feature type="region of interest" description="Disordered" evidence="8">
    <location>
        <begin position="1"/>
        <end position="24"/>
    </location>
</feature>
<organism evidence="10 11">
    <name type="scientific">Crenichthys baileyi</name>
    <name type="common">White River springfish</name>
    <dbReference type="NCBI Taxonomy" id="28760"/>
    <lineage>
        <taxon>Eukaryota</taxon>
        <taxon>Metazoa</taxon>
        <taxon>Chordata</taxon>
        <taxon>Craniata</taxon>
        <taxon>Vertebrata</taxon>
        <taxon>Euteleostomi</taxon>
        <taxon>Actinopterygii</taxon>
        <taxon>Neopterygii</taxon>
        <taxon>Teleostei</taxon>
        <taxon>Neoteleostei</taxon>
        <taxon>Acanthomorphata</taxon>
        <taxon>Ovalentaria</taxon>
        <taxon>Atherinomorphae</taxon>
        <taxon>Cyprinodontiformes</taxon>
        <taxon>Goodeidae</taxon>
        <taxon>Crenichthys</taxon>
    </lineage>
</organism>
<evidence type="ECO:0000256" key="5">
    <source>
        <dbReference type="ARBA" id="ARBA00023136"/>
    </source>
</evidence>
<evidence type="ECO:0000256" key="9">
    <source>
        <dbReference type="SAM" id="Phobius"/>
    </source>
</evidence>
<evidence type="ECO:0000256" key="3">
    <source>
        <dbReference type="ARBA" id="ARBA00022989"/>
    </source>
</evidence>
<reference evidence="10 11" key="1">
    <citation type="submission" date="2021-06" db="EMBL/GenBank/DDBJ databases">
        <authorList>
            <person name="Palmer J.M."/>
        </authorList>
    </citation>
    <scope>NUCLEOTIDE SEQUENCE [LARGE SCALE GENOMIC DNA]</scope>
    <source>
        <strain evidence="10 11">MEX-2019</strain>
        <tissue evidence="10">Muscle</tissue>
    </source>
</reference>
<keyword evidence="3 9" id="KW-1133">Transmembrane helix</keyword>
<sequence length="109" mass="12058">MEVVYEPTGPESTDDNTTTSDGSADFDLNNKLCALVLGGDFKKIFFPMVYGIIFTLGIVGNRLVVLVMGYQKNKKTVKTTMDNYRLHLSVTDPLFALTLPFWAADAVET</sequence>
<dbReference type="GO" id="GO:0019722">
    <property type="term" value="P:calcium-mediated signaling"/>
    <property type="evidence" value="ECO:0007669"/>
    <property type="project" value="TreeGrafter"/>
</dbReference>
<dbReference type="AlphaFoldDB" id="A0AAV9RYV9"/>
<name>A0AAV9RYV9_9TELE</name>
<evidence type="ECO:0000256" key="6">
    <source>
        <dbReference type="ARBA" id="ARBA00023170"/>
    </source>
</evidence>
<evidence type="ECO:0000256" key="7">
    <source>
        <dbReference type="ARBA" id="ARBA00023224"/>
    </source>
</evidence>
<accession>A0AAV9RYV9</accession>
<evidence type="ECO:0000256" key="2">
    <source>
        <dbReference type="ARBA" id="ARBA00022692"/>
    </source>
</evidence>
<evidence type="ECO:0000256" key="8">
    <source>
        <dbReference type="SAM" id="MobiDB-lite"/>
    </source>
</evidence>
<keyword evidence="4" id="KW-0297">G-protein coupled receptor</keyword>
<evidence type="ECO:0000256" key="4">
    <source>
        <dbReference type="ARBA" id="ARBA00023040"/>
    </source>
</evidence>
<keyword evidence="6" id="KW-0675">Receptor</keyword>
<dbReference type="Gene3D" id="1.20.1070.10">
    <property type="entry name" value="Rhodopsin 7-helix transmembrane proteins"/>
    <property type="match status" value="1"/>
</dbReference>
<dbReference type="GO" id="GO:0016493">
    <property type="term" value="F:C-C chemokine receptor activity"/>
    <property type="evidence" value="ECO:0007669"/>
    <property type="project" value="TreeGrafter"/>
</dbReference>
<keyword evidence="5 9" id="KW-0472">Membrane</keyword>
<evidence type="ECO:0008006" key="12">
    <source>
        <dbReference type="Google" id="ProtNLM"/>
    </source>
</evidence>